<keyword evidence="2" id="KW-1185">Reference proteome</keyword>
<protein>
    <submittedName>
        <fullName evidence="1">Uncharacterized protein</fullName>
    </submittedName>
</protein>
<evidence type="ECO:0000313" key="1">
    <source>
        <dbReference type="EnsemblPlants" id="AVESA.00010b.r2.4DG0788340.1.CDS.1"/>
    </source>
</evidence>
<sequence>MVTPSDEEVKVVESRLVTPSEETPRKGLWLSPLDLSLANRGHTPLVYLYRSRAAVKDDIFFDVARLTAAMARALVSFYPLAGRLGVDGDGRLQVDCAEAEQGVPFVVAHSHLTVDHFSNFKPSPELRRLFVPCLDDSPSVVCAIQVTFMRCGGVALGVAVHHAVVDGISTFHFLGTWSDFSSRDRDCPAVAALELPCHDRSLLRPRSPPVVHHDALSVFFPELSPSENEMSDVVVNEIFVISKDQVAALNKRACTSGSDGAASTFCTLSAHVWRCLCAARRLPPDATTRLTFPANVRRSLRPPLPDSYFGNGIIVLGSTGKVRDIIAPESSEEPLASVAGRVRRAIRRMDSELVRSAMDYLELQMADSLPAPGTPVGRLTETELMVVSVRNKHV</sequence>
<accession>A0ACD5XFW3</accession>
<reference evidence="1" key="2">
    <citation type="submission" date="2025-09" db="UniProtKB">
        <authorList>
            <consortium name="EnsemblPlants"/>
        </authorList>
    </citation>
    <scope>IDENTIFICATION</scope>
</reference>
<name>A0ACD5XFW3_AVESA</name>
<proteinExistence type="predicted"/>
<dbReference type="Proteomes" id="UP001732700">
    <property type="component" value="Chromosome 4D"/>
</dbReference>
<reference evidence="1" key="1">
    <citation type="submission" date="2021-05" db="EMBL/GenBank/DDBJ databases">
        <authorList>
            <person name="Scholz U."/>
            <person name="Mascher M."/>
            <person name="Fiebig A."/>
        </authorList>
    </citation>
    <scope>NUCLEOTIDE SEQUENCE [LARGE SCALE GENOMIC DNA]</scope>
</reference>
<organism evidence="1 2">
    <name type="scientific">Avena sativa</name>
    <name type="common">Oat</name>
    <dbReference type="NCBI Taxonomy" id="4498"/>
    <lineage>
        <taxon>Eukaryota</taxon>
        <taxon>Viridiplantae</taxon>
        <taxon>Streptophyta</taxon>
        <taxon>Embryophyta</taxon>
        <taxon>Tracheophyta</taxon>
        <taxon>Spermatophyta</taxon>
        <taxon>Magnoliopsida</taxon>
        <taxon>Liliopsida</taxon>
        <taxon>Poales</taxon>
        <taxon>Poaceae</taxon>
        <taxon>BOP clade</taxon>
        <taxon>Pooideae</taxon>
        <taxon>Poodae</taxon>
        <taxon>Poeae</taxon>
        <taxon>Poeae Chloroplast Group 1 (Aveneae type)</taxon>
        <taxon>Aveninae</taxon>
        <taxon>Avena</taxon>
    </lineage>
</organism>
<dbReference type="EnsemblPlants" id="AVESA.00010b.r2.4DG0788340.1">
    <property type="protein sequence ID" value="AVESA.00010b.r2.4DG0788340.1.CDS.1"/>
    <property type="gene ID" value="AVESA.00010b.r2.4DG0788340"/>
</dbReference>
<evidence type="ECO:0000313" key="2">
    <source>
        <dbReference type="Proteomes" id="UP001732700"/>
    </source>
</evidence>